<sequence>MATLDSDISRDVISDQEHHGSGAIHVITGPMFSGKSTSLLRRIKSEINAGRSVAMVKSSKDTRYAKDSVVTHDGIGFPCWTLPDLMSFPHIFGHDAYAKVKVFGLLDVIGVDEAQFFGDLYEFCCKVADDDGKTVIVAGLDGDYLRCLILWF</sequence>
<comment type="similarity">
    <text evidence="1 13">Belongs to the thymidine kinase family.</text>
</comment>
<dbReference type="AlphaFoldDB" id="A0A8D9LXN1"/>
<keyword evidence="6 12" id="KW-0547">Nucleotide-binding</keyword>
<evidence type="ECO:0000256" key="7">
    <source>
        <dbReference type="ARBA" id="ARBA00022777"/>
    </source>
</evidence>
<dbReference type="EC" id="2.7.1.21" evidence="2 12"/>
<dbReference type="PANTHER" id="PTHR11441:SF3">
    <property type="entry name" value="THYMIDINE KINASE"/>
    <property type="match status" value="1"/>
</dbReference>
<dbReference type="Pfam" id="PF00265">
    <property type="entry name" value="TK"/>
    <property type="match status" value="1"/>
</dbReference>
<gene>
    <name evidence="14" type="ORF">BRAPAZ1V2_A01P47720.2</name>
</gene>
<dbReference type="GO" id="GO:0004797">
    <property type="term" value="F:thymidine kinase activity"/>
    <property type="evidence" value="ECO:0007669"/>
    <property type="project" value="UniProtKB-EC"/>
</dbReference>
<evidence type="ECO:0000256" key="8">
    <source>
        <dbReference type="ARBA" id="ARBA00022833"/>
    </source>
</evidence>
<feature type="active site" description="Proton acceptor" evidence="11">
    <location>
        <position position="113"/>
    </location>
</feature>
<evidence type="ECO:0000256" key="1">
    <source>
        <dbReference type="ARBA" id="ARBA00007587"/>
    </source>
</evidence>
<dbReference type="PIRSF" id="PIRSF035805">
    <property type="entry name" value="TK_cell"/>
    <property type="match status" value="1"/>
</dbReference>
<dbReference type="FunFam" id="3.40.50.300:FF:000948">
    <property type="entry name" value="Thymidine kinase"/>
    <property type="match status" value="1"/>
</dbReference>
<dbReference type="GO" id="GO:0046872">
    <property type="term" value="F:metal ion binding"/>
    <property type="evidence" value="ECO:0007669"/>
    <property type="project" value="UniProtKB-KW"/>
</dbReference>
<evidence type="ECO:0000256" key="10">
    <source>
        <dbReference type="ARBA" id="ARBA00048254"/>
    </source>
</evidence>
<keyword evidence="3 12" id="KW-0237">DNA synthesis</keyword>
<dbReference type="GO" id="GO:0005524">
    <property type="term" value="F:ATP binding"/>
    <property type="evidence" value="ECO:0007669"/>
    <property type="project" value="UniProtKB-KW"/>
</dbReference>
<protein>
    <recommendedName>
        <fullName evidence="2 12">Thymidine kinase</fullName>
        <ecNumber evidence="2 12">2.7.1.21</ecNumber>
    </recommendedName>
</protein>
<keyword evidence="4 12" id="KW-0808">Transferase</keyword>
<dbReference type="SUPFAM" id="SSF52540">
    <property type="entry name" value="P-loop containing nucleoside triphosphate hydrolases"/>
    <property type="match status" value="1"/>
</dbReference>
<dbReference type="Gene3D" id="3.40.50.300">
    <property type="entry name" value="P-loop containing nucleotide triphosphate hydrolases"/>
    <property type="match status" value="1"/>
</dbReference>
<dbReference type="Gramene" id="A01p47720.2_BraZ1">
    <property type="protein sequence ID" value="A01p47720.2_BraZ1.CDS"/>
    <property type="gene ID" value="A01g47720.2_BraZ1"/>
</dbReference>
<keyword evidence="9 12" id="KW-0067">ATP-binding</keyword>
<dbReference type="InterPro" id="IPR001267">
    <property type="entry name" value="Thymidine_kinase"/>
</dbReference>
<evidence type="ECO:0000256" key="6">
    <source>
        <dbReference type="ARBA" id="ARBA00022741"/>
    </source>
</evidence>
<keyword evidence="8" id="KW-0862">Zinc</keyword>
<dbReference type="PANTHER" id="PTHR11441">
    <property type="entry name" value="THYMIDINE KINASE"/>
    <property type="match status" value="1"/>
</dbReference>
<evidence type="ECO:0000256" key="3">
    <source>
        <dbReference type="ARBA" id="ARBA00022634"/>
    </source>
</evidence>
<evidence type="ECO:0000256" key="12">
    <source>
        <dbReference type="RuleBase" id="RU000544"/>
    </source>
</evidence>
<evidence type="ECO:0000256" key="11">
    <source>
        <dbReference type="PIRSR" id="PIRSR035805-1"/>
    </source>
</evidence>
<dbReference type="EMBL" id="LS974617">
    <property type="protein sequence ID" value="CAG7890696.1"/>
    <property type="molecule type" value="Genomic_DNA"/>
</dbReference>
<comment type="catalytic activity">
    <reaction evidence="10 12">
        <text>thymidine + ATP = dTMP + ADP + H(+)</text>
        <dbReference type="Rhea" id="RHEA:19129"/>
        <dbReference type="ChEBI" id="CHEBI:15378"/>
        <dbReference type="ChEBI" id="CHEBI:17748"/>
        <dbReference type="ChEBI" id="CHEBI:30616"/>
        <dbReference type="ChEBI" id="CHEBI:63528"/>
        <dbReference type="ChEBI" id="CHEBI:456216"/>
        <dbReference type="EC" id="2.7.1.21"/>
    </reaction>
</comment>
<dbReference type="Proteomes" id="UP000694005">
    <property type="component" value="Chromosome A01"/>
</dbReference>
<keyword evidence="7 12" id="KW-0418">Kinase</keyword>
<accession>A0A8D9LXN1</accession>
<evidence type="ECO:0000256" key="4">
    <source>
        <dbReference type="ARBA" id="ARBA00022679"/>
    </source>
</evidence>
<keyword evidence="5" id="KW-0479">Metal-binding</keyword>
<organism evidence="14 15">
    <name type="scientific">Brassica campestris</name>
    <name type="common">Field mustard</name>
    <dbReference type="NCBI Taxonomy" id="3711"/>
    <lineage>
        <taxon>Eukaryota</taxon>
        <taxon>Viridiplantae</taxon>
        <taxon>Streptophyta</taxon>
        <taxon>Embryophyta</taxon>
        <taxon>Tracheophyta</taxon>
        <taxon>Spermatophyta</taxon>
        <taxon>Magnoliopsida</taxon>
        <taxon>eudicotyledons</taxon>
        <taxon>Gunneridae</taxon>
        <taxon>Pentapetalae</taxon>
        <taxon>rosids</taxon>
        <taxon>malvids</taxon>
        <taxon>Brassicales</taxon>
        <taxon>Brassicaceae</taxon>
        <taxon>Brassiceae</taxon>
        <taxon>Brassica</taxon>
    </lineage>
</organism>
<evidence type="ECO:0000256" key="5">
    <source>
        <dbReference type="ARBA" id="ARBA00022723"/>
    </source>
</evidence>
<dbReference type="GO" id="GO:0071897">
    <property type="term" value="P:DNA biosynthetic process"/>
    <property type="evidence" value="ECO:0007669"/>
    <property type="project" value="UniProtKB-KW"/>
</dbReference>
<reference evidence="14 15" key="1">
    <citation type="submission" date="2021-07" db="EMBL/GenBank/DDBJ databases">
        <authorList>
            <consortium name="Genoscope - CEA"/>
            <person name="William W."/>
        </authorList>
    </citation>
    <scope>NUCLEOTIDE SEQUENCE [LARGE SCALE GENOMIC DNA]</scope>
</reference>
<evidence type="ECO:0000313" key="14">
    <source>
        <dbReference type="EMBL" id="CAG7890696.1"/>
    </source>
</evidence>
<evidence type="ECO:0000256" key="2">
    <source>
        <dbReference type="ARBA" id="ARBA00012118"/>
    </source>
</evidence>
<dbReference type="InterPro" id="IPR027417">
    <property type="entry name" value="P-loop_NTPase"/>
</dbReference>
<evidence type="ECO:0000256" key="13">
    <source>
        <dbReference type="RuleBase" id="RU004165"/>
    </source>
</evidence>
<evidence type="ECO:0000256" key="9">
    <source>
        <dbReference type="ARBA" id="ARBA00022840"/>
    </source>
</evidence>
<evidence type="ECO:0000313" key="15">
    <source>
        <dbReference type="Proteomes" id="UP000694005"/>
    </source>
</evidence>
<proteinExistence type="inferred from homology"/>
<name>A0A8D9LXN1_BRACM</name>